<protein>
    <recommendedName>
        <fullName evidence="2">ATP-binding protein</fullName>
    </recommendedName>
</protein>
<dbReference type="InterPro" id="IPR027417">
    <property type="entry name" value="P-loop_NTPase"/>
</dbReference>
<accession>A0AA96Y8K6</accession>
<gene>
    <name evidence="1" type="ORF">HNI00_10480</name>
</gene>
<proteinExistence type="predicted"/>
<evidence type="ECO:0000313" key="1">
    <source>
        <dbReference type="EMBL" id="WOB45734.1"/>
    </source>
</evidence>
<dbReference type="AlphaFoldDB" id="A0AA96Y8K6"/>
<dbReference type="KEGG" id="tog:HNI00_10480"/>
<dbReference type="SUPFAM" id="SSF52540">
    <property type="entry name" value="P-loop containing nucleoside triphosphate hydrolases"/>
    <property type="match status" value="1"/>
</dbReference>
<evidence type="ECO:0008006" key="2">
    <source>
        <dbReference type="Google" id="ProtNLM"/>
    </source>
</evidence>
<sequence length="1160" mass="130781">MITQPNVLSNYFELHRRYYRSVNLERDLDKPDAVQGYVPTERSAEALRRILSATGDPNAHRAWTITGVYGTGKSAFAHYLAALCAPEGSRIAEEAWAIAEHAFPADSPERSALTNVPEQGLFRAVATAQREPLSWTIVRALSRGFELFWKKKRKPDFWMDLNEWRFQAEEGNCQVTDQQVLKLLREIVQTVETDVLLIIDELGKNLEYAAHHQGIQDLYLLQQIAELELKGDYQVHLVGILHQSFAGYSDRLSTIEQSEWTKIHGRFTDIVLTESPSQMTRLIGQAIVRSSQIQPSIHLQAERWFDALKDVLSEYEISAKVLADAYPLHPLTALVLPMLCVRYAQNDRSLFTFLTSDEPYALPQFLKSTVIQGDHIPTLKLYQLYDYFVEAVTGLASRLNLQRWVEVQGLIQDAKDQSQDVLKVLKTIGVLNLVTSTGKFRATPELVALALCDSPTDEKGRKHWQKTIQYLKQKKLITHRSRTQDELRIWQGSDFDVEAAIQAQIEQTYKPLADLLTTTYPLKPLVAQRHYTTTGNLRYFEQRYVDSRVDLQALTCATTGSDGLIAYWLDTASFESVPPHTADGKPLIVITVANLELLRMRSEDFLALKKIWKDAPELQTDGVAKREVRQRLVEAEQLLNETVALAFNWSAQKNTCWIDGQLTAIESDRGFQSALSDLCDRTYDKGAVLDNELINRRELTSQGAKARRELIEAMLKNADQPRLGLDGYGPEVAMYGSVLEATGIHRQDGGEWGFYPPPANSGVAAVWDAIAQFCQAASDQPQSIAQIYNQLEHPPYGVKRGIIPVLLAAVLLHDTDRISLYKDGTFIPLLGSEHFELLVKDPARFAVKYIAIAGLRSHVFRELESVLKAGPTPAPKNLRNVTVLSVVKPLVQFVRKLPPYTLQTKRLSQEAQAVLQTLLQTQEPDELLFVQLPQACGLPPIAPHQPDDPTTVRTLRDTLVQALREIHTAYDVLLADCEQLLHHAFGLRSERDRLQADLQFRAKYLLGICADPLLDRFVRAAANDPPNPKAWLEALLMIVADRPAESWRDGDRLAFEQRLGDLARRFKNLEALQKDIAARGDRGFDARRITVTRPDGAEIHQMVWIDPQQQQQLDPLIDQLLAQCQDPQLQQALVARLTERVLDPSPSLDSAKSQPTAPLP</sequence>
<organism evidence="1">
    <name type="scientific">Thermoleptolyngbya oregonensis NK1-22</name>
    <dbReference type="NCBI Taxonomy" id="2547457"/>
    <lineage>
        <taxon>Bacteria</taxon>
        <taxon>Bacillati</taxon>
        <taxon>Cyanobacteriota</taxon>
        <taxon>Cyanophyceae</taxon>
        <taxon>Oculatellales</taxon>
        <taxon>Oculatellaceae</taxon>
        <taxon>Thermoleptolyngbya</taxon>
    </lineage>
</organism>
<dbReference type="EMBL" id="CP053540">
    <property type="protein sequence ID" value="WOB45734.1"/>
    <property type="molecule type" value="Genomic_DNA"/>
</dbReference>
<name>A0AA96Y8K6_9CYAN</name>
<reference evidence="1" key="1">
    <citation type="submission" date="2020-05" db="EMBL/GenBank/DDBJ databases">
        <authorList>
            <person name="Zhu T."/>
            <person name="Keshari N."/>
            <person name="Lu X."/>
        </authorList>
    </citation>
    <scope>NUCLEOTIDE SEQUENCE</scope>
    <source>
        <strain evidence="1">NK1-22</strain>
    </source>
</reference>